<protein>
    <recommendedName>
        <fullName evidence="2">SOUL heme-binding protein</fullName>
    </recommendedName>
</protein>
<accession>A0A382V479</accession>
<dbReference type="PANTHER" id="PTHR11220">
    <property type="entry name" value="HEME-BINDING PROTEIN-RELATED"/>
    <property type="match status" value="1"/>
</dbReference>
<dbReference type="SUPFAM" id="SSF55136">
    <property type="entry name" value="Probable bacterial effector-binding domain"/>
    <property type="match status" value="1"/>
</dbReference>
<proteinExistence type="predicted"/>
<dbReference type="EMBL" id="UINC01149048">
    <property type="protein sequence ID" value="SVD41274.1"/>
    <property type="molecule type" value="Genomic_DNA"/>
</dbReference>
<reference evidence="1" key="1">
    <citation type="submission" date="2018-05" db="EMBL/GenBank/DDBJ databases">
        <authorList>
            <person name="Lanie J.A."/>
            <person name="Ng W.-L."/>
            <person name="Kazmierczak K.M."/>
            <person name="Andrzejewski T.M."/>
            <person name="Davidsen T.M."/>
            <person name="Wayne K.J."/>
            <person name="Tettelin H."/>
            <person name="Glass J.I."/>
            <person name="Rusch D."/>
            <person name="Podicherti R."/>
            <person name="Tsui H.-C.T."/>
            <person name="Winkler M.E."/>
        </authorList>
    </citation>
    <scope>NUCLEOTIDE SEQUENCE</scope>
</reference>
<dbReference type="InterPro" id="IPR006917">
    <property type="entry name" value="SOUL_heme-bd"/>
</dbReference>
<dbReference type="Gene3D" id="3.20.80.10">
    <property type="entry name" value="Regulatory factor, effector binding domain"/>
    <property type="match status" value="1"/>
</dbReference>
<evidence type="ECO:0008006" key="2">
    <source>
        <dbReference type="Google" id="ProtNLM"/>
    </source>
</evidence>
<name>A0A382V479_9ZZZZ</name>
<evidence type="ECO:0000313" key="1">
    <source>
        <dbReference type="EMBL" id="SVD41274.1"/>
    </source>
</evidence>
<dbReference type="InterPro" id="IPR011256">
    <property type="entry name" value="Reg_factor_effector_dom_sf"/>
</dbReference>
<dbReference type="AlphaFoldDB" id="A0A382V479"/>
<feature type="non-terminal residue" evidence="1">
    <location>
        <position position="180"/>
    </location>
</feature>
<dbReference type="Pfam" id="PF04832">
    <property type="entry name" value="SOUL"/>
    <property type="match status" value="1"/>
</dbReference>
<sequence length="180" mass="20837">MIRSALFIKLLMFSLLSLTFKTMAYEEATYSIVYQNDVYEIRHYVDRLAVQATYTNQNSSFRNLFNYISGANIDSEKIKMTTPVTQSEESSEMVMQFYLPSKFTKKTAPVPTDPRVELITIEEGHYAVIKYSGRLTDKNFNKHKKILKENLIEDKIEIIGPAIKATYNGPFTLPILRRNE</sequence>
<gene>
    <name evidence="1" type="ORF">METZ01_LOCUS394128</name>
</gene>
<dbReference type="PANTHER" id="PTHR11220:SF1">
    <property type="entry name" value="HEME-BINDING PROTEIN 2"/>
    <property type="match status" value="1"/>
</dbReference>
<organism evidence="1">
    <name type="scientific">marine metagenome</name>
    <dbReference type="NCBI Taxonomy" id="408172"/>
    <lineage>
        <taxon>unclassified sequences</taxon>
        <taxon>metagenomes</taxon>
        <taxon>ecological metagenomes</taxon>
    </lineage>
</organism>